<dbReference type="InterPro" id="IPR051327">
    <property type="entry name" value="MATE_MepA_subfamily"/>
</dbReference>
<reference evidence="11" key="2">
    <citation type="journal article" date="2021" name="PeerJ">
        <title>Extensive microbial diversity within the chicken gut microbiome revealed by metagenomics and culture.</title>
        <authorList>
            <person name="Gilroy R."/>
            <person name="Ravi A."/>
            <person name="Getino M."/>
            <person name="Pursley I."/>
            <person name="Horton D.L."/>
            <person name="Alikhan N.F."/>
            <person name="Baker D."/>
            <person name="Gharbi K."/>
            <person name="Hall N."/>
            <person name="Watson M."/>
            <person name="Adriaenssens E.M."/>
            <person name="Foster-Nyarko E."/>
            <person name="Jarju S."/>
            <person name="Secka A."/>
            <person name="Antonio M."/>
            <person name="Oren A."/>
            <person name="Chaudhuri R.R."/>
            <person name="La Ragione R."/>
            <person name="Hildebrand F."/>
            <person name="Pallen M.J."/>
        </authorList>
    </citation>
    <scope>NUCLEOTIDE SEQUENCE</scope>
    <source>
        <strain evidence="11">B3-4054</strain>
    </source>
</reference>
<dbReference type="NCBIfam" id="TIGR00797">
    <property type="entry name" value="matE"/>
    <property type="match status" value="1"/>
</dbReference>
<evidence type="ECO:0000313" key="11">
    <source>
        <dbReference type="EMBL" id="MBO8450099.1"/>
    </source>
</evidence>
<reference evidence="11" key="1">
    <citation type="submission" date="2020-10" db="EMBL/GenBank/DDBJ databases">
        <authorList>
            <person name="Gilroy R."/>
        </authorList>
    </citation>
    <scope>NUCLEOTIDE SEQUENCE</scope>
    <source>
        <strain evidence="11">B3-4054</strain>
    </source>
</reference>
<keyword evidence="7 10" id="KW-1133">Transmembrane helix</keyword>
<accession>A0A9D9ERV3</accession>
<evidence type="ECO:0000256" key="1">
    <source>
        <dbReference type="ARBA" id="ARBA00004651"/>
    </source>
</evidence>
<comment type="caution">
    <text evidence="11">The sequence shown here is derived from an EMBL/GenBank/DDBJ whole genome shotgun (WGS) entry which is preliminary data.</text>
</comment>
<comment type="similarity">
    <text evidence="2">Belongs to the multi antimicrobial extrusion (MATE) (TC 2.A.66.1) family. MepA subfamily.</text>
</comment>
<evidence type="ECO:0000256" key="6">
    <source>
        <dbReference type="ARBA" id="ARBA00022692"/>
    </source>
</evidence>
<feature type="transmembrane region" description="Helical" evidence="10">
    <location>
        <begin position="329"/>
        <end position="347"/>
    </location>
</feature>
<dbReference type="GO" id="GO:0015297">
    <property type="term" value="F:antiporter activity"/>
    <property type="evidence" value="ECO:0007669"/>
    <property type="project" value="InterPro"/>
</dbReference>
<evidence type="ECO:0000256" key="3">
    <source>
        <dbReference type="ARBA" id="ARBA00022106"/>
    </source>
</evidence>
<dbReference type="CDD" id="cd13143">
    <property type="entry name" value="MATE_MepA_like"/>
    <property type="match status" value="1"/>
</dbReference>
<feature type="transmembrane region" description="Helical" evidence="10">
    <location>
        <begin position="204"/>
        <end position="224"/>
    </location>
</feature>
<dbReference type="Proteomes" id="UP000823616">
    <property type="component" value="Unassembled WGS sequence"/>
</dbReference>
<name>A0A9D9ERV3_9SPIR</name>
<evidence type="ECO:0000256" key="9">
    <source>
        <dbReference type="ARBA" id="ARBA00023251"/>
    </source>
</evidence>
<dbReference type="PIRSF" id="PIRSF006603">
    <property type="entry name" value="DinF"/>
    <property type="match status" value="1"/>
</dbReference>
<feature type="transmembrane region" description="Helical" evidence="10">
    <location>
        <begin position="103"/>
        <end position="125"/>
    </location>
</feature>
<gene>
    <name evidence="11" type="ORF">IAA96_03230</name>
</gene>
<feature type="transmembrane region" description="Helical" evidence="10">
    <location>
        <begin position="175"/>
        <end position="198"/>
    </location>
</feature>
<evidence type="ECO:0000256" key="2">
    <source>
        <dbReference type="ARBA" id="ARBA00008417"/>
    </source>
</evidence>
<evidence type="ECO:0000256" key="7">
    <source>
        <dbReference type="ARBA" id="ARBA00022989"/>
    </source>
</evidence>
<evidence type="ECO:0000256" key="4">
    <source>
        <dbReference type="ARBA" id="ARBA00022448"/>
    </source>
</evidence>
<feature type="transmembrane region" description="Helical" evidence="10">
    <location>
        <begin position="51"/>
        <end position="82"/>
    </location>
</feature>
<dbReference type="EMBL" id="JADIMS010000054">
    <property type="protein sequence ID" value="MBO8450099.1"/>
    <property type="molecule type" value="Genomic_DNA"/>
</dbReference>
<keyword evidence="8 10" id="KW-0472">Membrane</keyword>
<dbReference type="GO" id="GO:0042910">
    <property type="term" value="F:xenobiotic transmembrane transporter activity"/>
    <property type="evidence" value="ECO:0007669"/>
    <property type="project" value="InterPro"/>
</dbReference>
<feature type="transmembrane region" description="Helical" evidence="10">
    <location>
        <begin position="20"/>
        <end position="39"/>
    </location>
</feature>
<comment type="subcellular location">
    <subcellularLocation>
        <location evidence="1">Cell membrane</location>
        <topology evidence="1">Multi-pass membrane protein</topology>
    </subcellularLocation>
</comment>
<feature type="transmembrane region" description="Helical" evidence="10">
    <location>
        <begin position="359"/>
        <end position="379"/>
    </location>
</feature>
<evidence type="ECO:0000256" key="5">
    <source>
        <dbReference type="ARBA" id="ARBA00022475"/>
    </source>
</evidence>
<dbReference type="AlphaFoldDB" id="A0A9D9ERV3"/>
<keyword evidence="9" id="KW-0046">Antibiotic resistance</keyword>
<sequence>MHTASQESVLSSASIGRLMVRFALPSITAQVVNILYSVVDRIYIGHLPDGASLALTGIGVCYPILTVISAFSLFAGSGGAPLAAIQLGKSEHDSAARARAESILGNSFFLLLVFSVLLTTGFLIFRRPVLFAFGASAATIPYAESYLSVYLLGTVFVQISVGLNPFINAQGRVRTAMLSTVIGAAANIILDPLFIFVFGLGVKGAAIATVISQAMSAAWILIFLSSKKSALRLRPAIVRFKASVAAKIASLGISPFIMAATESAVSVVFNSGLQKHGGDIYLGAMTILQSLMQMCYVPIQGFTDGIQPLISYNYGAEKFTRVRTLIRRMTAVSFAASCISFAVLNAFPRLFVSIFSGSSGLVALTVRLLPVYCGAVWIFGLQMGAQRTFVGLGRAGTSIVVALLRKVILLIPLALILPHFTGVEGIFLAEPAASTISAVTSGILLVLCYRKLPRTDGNGTNRSKATV</sequence>
<keyword evidence="5" id="KW-1003">Cell membrane</keyword>
<evidence type="ECO:0000256" key="8">
    <source>
        <dbReference type="ARBA" id="ARBA00023136"/>
    </source>
</evidence>
<proteinExistence type="inferred from homology"/>
<keyword evidence="4" id="KW-0813">Transport</keyword>
<feature type="transmembrane region" description="Helical" evidence="10">
    <location>
        <begin position="145"/>
        <end position="163"/>
    </location>
</feature>
<dbReference type="InterPro" id="IPR045070">
    <property type="entry name" value="MATE_MepA-like"/>
</dbReference>
<dbReference type="PANTHER" id="PTHR43823">
    <property type="entry name" value="SPORULATION PROTEIN YKVU"/>
    <property type="match status" value="1"/>
</dbReference>
<feature type="transmembrane region" description="Helical" evidence="10">
    <location>
        <begin position="426"/>
        <end position="449"/>
    </location>
</feature>
<feature type="transmembrane region" description="Helical" evidence="10">
    <location>
        <begin position="399"/>
        <end position="420"/>
    </location>
</feature>
<protein>
    <recommendedName>
        <fullName evidence="3">Multidrug export protein MepA</fullName>
    </recommendedName>
</protein>
<dbReference type="GO" id="GO:0005886">
    <property type="term" value="C:plasma membrane"/>
    <property type="evidence" value="ECO:0007669"/>
    <property type="project" value="UniProtKB-SubCell"/>
</dbReference>
<dbReference type="PANTHER" id="PTHR43823:SF3">
    <property type="entry name" value="MULTIDRUG EXPORT PROTEIN MEPA"/>
    <property type="match status" value="1"/>
</dbReference>
<keyword evidence="6 10" id="KW-0812">Transmembrane</keyword>
<dbReference type="InterPro" id="IPR048279">
    <property type="entry name" value="MdtK-like"/>
</dbReference>
<evidence type="ECO:0000256" key="10">
    <source>
        <dbReference type="SAM" id="Phobius"/>
    </source>
</evidence>
<dbReference type="InterPro" id="IPR002528">
    <property type="entry name" value="MATE_fam"/>
</dbReference>
<organism evidence="11 12">
    <name type="scientific">Candidatus Avitreponema avistercoris</name>
    <dbReference type="NCBI Taxonomy" id="2840705"/>
    <lineage>
        <taxon>Bacteria</taxon>
        <taxon>Pseudomonadati</taxon>
        <taxon>Spirochaetota</taxon>
        <taxon>Spirochaetia</taxon>
        <taxon>Spirochaetales</taxon>
        <taxon>Candidatus Avitreponema</taxon>
    </lineage>
</organism>
<dbReference type="GO" id="GO:0046677">
    <property type="term" value="P:response to antibiotic"/>
    <property type="evidence" value="ECO:0007669"/>
    <property type="project" value="UniProtKB-KW"/>
</dbReference>
<evidence type="ECO:0000313" key="12">
    <source>
        <dbReference type="Proteomes" id="UP000823616"/>
    </source>
</evidence>
<dbReference type="Pfam" id="PF01554">
    <property type="entry name" value="MatE"/>
    <property type="match status" value="2"/>
</dbReference>